<gene>
    <name evidence="12 13" type="primary">corA</name>
    <name evidence="13" type="ORF">HH212_02735</name>
</gene>
<protein>
    <recommendedName>
        <fullName evidence="12">Magnesium transport protein CorA</fullName>
    </recommendedName>
</protein>
<dbReference type="AlphaFoldDB" id="A0A7Z2VU24"/>
<evidence type="ECO:0000256" key="4">
    <source>
        <dbReference type="ARBA" id="ARBA00022475"/>
    </source>
</evidence>
<dbReference type="PANTHER" id="PTHR46494">
    <property type="entry name" value="CORA FAMILY METAL ION TRANSPORTER (EUROFUNG)"/>
    <property type="match status" value="1"/>
</dbReference>
<evidence type="ECO:0000256" key="11">
    <source>
        <dbReference type="ARBA" id="ARBA00045497"/>
    </source>
</evidence>
<keyword evidence="9 12" id="KW-0472">Membrane</keyword>
<dbReference type="Pfam" id="PF01544">
    <property type="entry name" value="CorA"/>
    <property type="match status" value="1"/>
</dbReference>
<dbReference type="Gene3D" id="3.30.460.20">
    <property type="entry name" value="CorA soluble domain-like"/>
    <property type="match status" value="1"/>
</dbReference>
<keyword evidence="7 12" id="KW-1133">Transmembrane helix</keyword>
<dbReference type="Proteomes" id="UP000502415">
    <property type="component" value="Chromosome"/>
</dbReference>
<dbReference type="SUPFAM" id="SSF144083">
    <property type="entry name" value="Magnesium transport protein CorA, transmembrane region"/>
    <property type="match status" value="1"/>
</dbReference>
<evidence type="ECO:0000256" key="2">
    <source>
        <dbReference type="ARBA" id="ARBA00009765"/>
    </source>
</evidence>
<evidence type="ECO:0000256" key="10">
    <source>
        <dbReference type="ARBA" id="ARBA00034269"/>
    </source>
</evidence>
<dbReference type="GO" id="GO:0005886">
    <property type="term" value="C:plasma membrane"/>
    <property type="evidence" value="ECO:0007669"/>
    <property type="project" value="UniProtKB-SubCell"/>
</dbReference>
<accession>A0A7Z2VU24</accession>
<keyword evidence="8 12" id="KW-0406">Ion transport</keyword>
<dbReference type="InterPro" id="IPR045861">
    <property type="entry name" value="CorA_cytoplasmic_dom"/>
</dbReference>
<name>A0A7Z2VU24_9BURK</name>
<evidence type="ECO:0000256" key="3">
    <source>
        <dbReference type="ARBA" id="ARBA00022448"/>
    </source>
</evidence>
<evidence type="ECO:0000256" key="1">
    <source>
        <dbReference type="ARBA" id="ARBA00004651"/>
    </source>
</evidence>
<feature type="transmembrane region" description="Helical" evidence="12">
    <location>
        <begin position="295"/>
        <end position="312"/>
    </location>
</feature>
<dbReference type="RefSeq" id="WP_169433981.1">
    <property type="nucleotide sequence ID" value="NZ_CP051685.1"/>
</dbReference>
<sequence>MLINCVAYQEGKKLSDIPVEDISDYLEKPDCFVWVALRDASPDEMRQMQEEFHLHELAVEDASRGHQRPKIEEYGDSLFVFMHTVDLSGDGVETGELAIFVGKNYVLSVRRDAVKGFLGVRARAEREPHLLAMGSSFVLYALMDAVVDRYFPVVDMLESELETIEDRIFTHGAQRRNVERLYQLKRKGLELRHAVMPMLEAFTRLQGGRAPQLVNGTQDYFRDVHDHLSRIGGRLDAVRDTISTAIQVNLSMVSIDDSEVNKRLAAWAAIFAVFTAFAGVWGMNFKVMPELEWRWGYPMALAIMVGVCYYMYRLFKRSGWL</sequence>
<keyword evidence="5 12" id="KW-0812">Transmembrane</keyword>
<keyword evidence="3 12" id="KW-0813">Transport</keyword>
<dbReference type="GO" id="GO:0015095">
    <property type="term" value="F:magnesium ion transmembrane transporter activity"/>
    <property type="evidence" value="ECO:0007669"/>
    <property type="project" value="UniProtKB-UniRule"/>
</dbReference>
<evidence type="ECO:0000256" key="5">
    <source>
        <dbReference type="ARBA" id="ARBA00022692"/>
    </source>
</evidence>
<dbReference type="PANTHER" id="PTHR46494:SF1">
    <property type="entry name" value="CORA FAMILY METAL ION TRANSPORTER (EUROFUNG)"/>
    <property type="match status" value="1"/>
</dbReference>
<dbReference type="Gene3D" id="1.20.58.340">
    <property type="entry name" value="Magnesium transport protein CorA, transmembrane region"/>
    <property type="match status" value="2"/>
</dbReference>
<evidence type="ECO:0000313" key="14">
    <source>
        <dbReference type="Proteomes" id="UP000502415"/>
    </source>
</evidence>
<evidence type="ECO:0000256" key="6">
    <source>
        <dbReference type="ARBA" id="ARBA00022842"/>
    </source>
</evidence>
<evidence type="ECO:0000256" key="7">
    <source>
        <dbReference type="ARBA" id="ARBA00022989"/>
    </source>
</evidence>
<dbReference type="EMBL" id="CP051685">
    <property type="protein sequence ID" value="QJD99084.1"/>
    <property type="molecule type" value="Genomic_DNA"/>
</dbReference>
<comment type="subcellular location">
    <subcellularLocation>
        <location evidence="1">Cell membrane</location>
        <topology evidence="1">Multi-pass membrane protein</topology>
    </subcellularLocation>
    <subcellularLocation>
        <location evidence="12">Membrane</location>
        <topology evidence="12">Multi-pass membrane protein</topology>
    </subcellularLocation>
</comment>
<evidence type="ECO:0000256" key="8">
    <source>
        <dbReference type="ARBA" id="ARBA00023065"/>
    </source>
</evidence>
<dbReference type="GO" id="GO:0000287">
    <property type="term" value="F:magnesium ion binding"/>
    <property type="evidence" value="ECO:0007669"/>
    <property type="project" value="TreeGrafter"/>
</dbReference>
<evidence type="ECO:0000313" key="13">
    <source>
        <dbReference type="EMBL" id="QJD99084.1"/>
    </source>
</evidence>
<keyword evidence="14" id="KW-1185">Reference proteome</keyword>
<dbReference type="InterPro" id="IPR002523">
    <property type="entry name" value="MgTranspt_CorA/ZnTranspt_ZntB"/>
</dbReference>
<dbReference type="InterPro" id="IPR004488">
    <property type="entry name" value="Mg/Co-transport_prot_CorA"/>
</dbReference>
<proteinExistence type="inferred from homology"/>
<dbReference type="CDD" id="cd12830">
    <property type="entry name" value="MtCorA-like"/>
    <property type="match status" value="1"/>
</dbReference>
<dbReference type="GO" id="GO:0050897">
    <property type="term" value="F:cobalt ion binding"/>
    <property type="evidence" value="ECO:0007669"/>
    <property type="project" value="TreeGrafter"/>
</dbReference>
<dbReference type="FunFam" id="1.20.58.340:FF:000004">
    <property type="entry name" value="Magnesium transport protein CorA"/>
    <property type="match status" value="1"/>
</dbReference>
<keyword evidence="4 12" id="KW-1003">Cell membrane</keyword>
<dbReference type="KEGG" id="mfy:HH212_02735"/>
<organism evidence="13 14">
    <name type="scientific">Massilia forsythiae</name>
    <dbReference type="NCBI Taxonomy" id="2728020"/>
    <lineage>
        <taxon>Bacteria</taxon>
        <taxon>Pseudomonadati</taxon>
        <taxon>Pseudomonadota</taxon>
        <taxon>Betaproteobacteria</taxon>
        <taxon>Burkholderiales</taxon>
        <taxon>Oxalobacteraceae</taxon>
        <taxon>Telluria group</taxon>
        <taxon>Massilia</taxon>
    </lineage>
</organism>
<dbReference type="SUPFAM" id="SSF143865">
    <property type="entry name" value="CorA soluble domain-like"/>
    <property type="match status" value="1"/>
</dbReference>
<comment type="similarity">
    <text evidence="2 12">Belongs to the CorA metal ion transporter (MIT) (TC 1.A.35) family.</text>
</comment>
<feature type="transmembrane region" description="Helical" evidence="12">
    <location>
        <begin position="264"/>
        <end position="283"/>
    </location>
</feature>
<comment type="function">
    <text evidence="11">Mediates influx of magnesium ions. Alternates between open and closed states. Activated by low cytoplasmic Mg(2+) levels. Inactive when cytoplasmic Mg(2+) levels are high.</text>
</comment>
<dbReference type="NCBIfam" id="TIGR00383">
    <property type="entry name" value="corA"/>
    <property type="match status" value="1"/>
</dbReference>
<dbReference type="InterPro" id="IPR045863">
    <property type="entry name" value="CorA_TM1_TM2"/>
</dbReference>
<comment type="catalytic activity">
    <reaction evidence="10">
        <text>Mg(2+)(in) = Mg(2+)(out)</text>
        <dbReference type="Rhea" id="RHEA:29827"/>
        <dbReference type="ChEBI" id="CHEBI:18420"/>
    </reaction>
</comment>
<evidence type="ECO:0000256" key="12">
    <source>
        <dbReference type="RuleBase" id="RU362010"/>
    </source>
</evidence>
<evidence type="ECO:0000256" key="9">
    <source>
        <dbReference type="ARBA" id="ARBA00023136"/>
    </source>
</evidence>
<dbReference type="GO" id="GO:0015087">
    <property type="term" value="F:cobalt ion transmembrane transporter activity"/>
    <property type="evidence" value="ECO:0007669"/>
    <property type="project" value="UniProtKB-UniRule"/>
</dbReference>
<reference evidence="13 14" key="1">
    <citation type="submission" date="2020-04" db="EMBL/GenBank/DDBJ databases">
        <title>Genome sequencing of novel species.</title>
        <authorList>
            <person name="Heo J."/>
            <person name="Kim S.-J."/>
            <person name="Kim J.-S."/>
            <person name="Hong S.-B."/>
            <person name="Kwon S.-W."/>
        </authorList>
    </citation>
    <scope>NUCLEOTIDE SEQUENCE [LARGE SCALE GENOMIC DNA]</scope>
    <source>
        <strain evidence="13 14">GN2-R2</strain>
    </source>
</reference>
<keyword evidence="6 12" id="KW-0460">Magnesium</keyword>